<dbReference type="AlphaFoldDB" id="A0A0E9SBE1"/>
<organism evidence="1">
    <name type="scientific">Anguilla anguilla</name>
    <name type="common">European freshwater eel</name>
    <name type="synonym">Muraena anguilla</name>
    <dbReference type="NCBI Taxonomy" id="7936"/>
    <lineage>
        <taxon>Eukaryota</taxon>
        <taxon>Metazoa</taxon>
        <taxon>Chordata</taxon>
        <taxon>Craniata</taxon>
        <taxon>Vertebrata</taxon>
        <taxon>Euteleostomi</taxon>
        <taxon>Actinopterygii</taxon>
        <taxon>Neopterygii</taxon>
        <taxon>Teleostei</taxon>
        <taxon>Anguilliformes</taxon>
        <taxon>Anguillidae</taxon>
        <taxon>Anguilla</taxon>
    </lineage>
</organism>
<name>A0A0E9SBE1_ANGAN</name>
<proteinExistence type="predicted"/>
<dbReference type="EMBL" id="GBXM01070577">
    <property type="protein sequence ID" value="JAH38000.1"/>
    <property type="molecule type" value="Transcribed_RNA"/>
</dbReference>
<reference evidence="1" key="1">
    <citation type="submission" date="2014-11" db="EMBL/GenBank/DDBJ databases">
        <authorList>
            <person name="Amaro Gonzalez C."/>
        </authorList>
    </citation>
    <scope>NUCLEOTIDE SEQUENCE</scope>
</reference>
<protein>
    <submittedName>
        <fullName evidence="1">Uncharacterized protein</fullName>
    </submittedName>
</protein>
<accession>A0A0E9SBE1</accession>
<sequence length="38" mass="4563">MIQSWFGVKEPVHPKMKLRYVPTYPEYYLSNPDSFAEN</sequence>
<reference evidence="1" key="2">
    <citation type="journal article" date="2015" name="Fish Shellfish Immunol.">
        <title>Early steps in the European eel (Anguilla anguilla)-Vibrio vulnificus interaction in the gills: Role of the RtxA13 toxin.</title>
        <authorList>
            <person name="Callol A."/>
            <person name="Pajuelo D."/>
            <person name="Ebbesson L."/>
            <person name="Teles M."/>
            <person name="MacKenzie S."/>
            <person name="Amaro C."/>
        </authorList>
    </citation>
    <scope>NUCLEOTIDE SEQUENCE</scope>
</reference>
<evidence type="ECO:0000313" key="1">
    <source>
        <dbReference type="EMBL" id="JAH38000.1"/>
    </source>
</evidence>